<proteinExistence type="predicted"/>
<dbReference type="RefSeq" id="WP_136962677.1">
    <property type="nucleotide sequence ID" value="NZ_CP039690.1"/>
</dbReference>
<name>A0A4D7BHA5_9HYPH</name>
<protein>
    <submittedName>
        <fullName evidence="1">Uncharacterized protein</fullName>
    </submittedName>
</protein>
<evidence type="ECO:0000313" key="1">
    <source>
        <dbReference type="EMBL" id="QCI67242.1"/>
    </source>
</evidence>
<accession>A0A4D7BHA5</accession>
<dbReference type="OrthoDB" id="280156at2"/>
<sequence>MPTVFDGELFADYHQFYLADAGAVATAEPTPWTDADVGRRLHPEDRLVAISTARNMTVPVRVELHDAAPALDLAEADHLVQGSLLTAGEVVIAGCTDYLPDAARFNAPPGHLRVLAVFSGLGTISEDGLEGDDRYVLHLWPGQAVAVTVHRQWDDPAESLAAGPAA</sequence>
<dbReference type="Proteomes" id="UP000298781">
    <property type="component" value="Chromosome"/>
</dbReference>
<keyword evidence="2" id="KW-1185">Reference proteome</keyword>
<dbReference type="AlphaFoldDB" id="A0A4D7BHA5"/>
<dbReference type="KEGG" id="pstg:E8M01_25215"/>
<evidence type="ECO:0000313" key="2">
    <source>
        <dbReference type="Proteomes" id="UP000298781"/>
    </source>
</evidence>
<organism evidence="1 2">
    <name type="scientific">Phreatobacter stygius</name>
    <dbReference type="NCBI Taxonomy" id="1940610"/>
    <lineage>
        <taxon>Bacteria</taxon>
        <taxon>Pseudomonadati</taxon>
        <taxon>Pseudomonadota</taxon>
        <taxon>Alphaproteobacteria</taxon>
        <taxon>Hyphomicrobiales</taxon>
        <taxon>Phreatobacteraceae</taxon>
        <taxon>Phreatobacter</taxon>
    </lineage>
</organism>
<dbReference type="EMBL" id="CP039690">
    <property type="protein sequence ID" value="QCI67242.1"/>
    <property type="molecule type" value="Genomic_DNA"/>
</dbReference>
<reference evidence="1 2" key="1">
    <citation type="submission" date="2019-04" db="EMBL/GenBank/DDBJ databases">
        <title>Phreatobacter aquaticus sp. nov.</title>
        <authorList>
            <person name="Choi A."/>
        </authorList>
    </citation>
    <scope>NUCLEOTIDE SEQUENCE [LARGE SCALE GENOMIC DNA]</scope>
    <source>
        <strain evidence="1 2">KCTC 52518</strain>
    </source>
</reference>
<dbReference type="InterPro" id="IPR038691">
    <property type="entry name" value="ComJ_sf"/>
</dbReference>
<dbReference type="Gene3D" id="2.60.34.30">
    <property type="entry name" value="Competence, DNA-entry nuclease inhibitor, ComJ"/>
    <property type="match status" value="1"/>
</dbReference>
<gene>
    <name evidence="1" type="ORF">E8M01_25215</name>
</gene>